<dbReference type="OrthoDB" id="191139at2759"/>
<dbReference type="InterPro" id="IPR013087">
    <property type="entry name" value="Znf_C2H2_type"/>
</dbReference>
<dbReference type="AlphaFoldDB" id="A0A6A4QXI9"/>
<comment type="caution">
    <text evidence="4">The sequence shown here is derived from an EMBL/GenBank/DDBJ whole genome shotgun (WGS) entry which is preliminary data.</text>
</comment>
<accession>A0A6A4QXI9</accession>
<feature type="region of interest" description="Disordered" evidence="2">
    <location>
        <begin position="404"/>
        <end position="494"/>
    </location>
</feature>
<sequence>METGHNNDSLDTVIGQAFGKESFLSFPRADDNPIQWIQLLHALDQQELPGLPFFSPVKIRLQKCDKCSREFCSPINYRRHIRVHHRLKKHDKDSKINRDLLGAYWDKLSVEEAMELVSFRNVMLEEIPGSSVLIALTTLIKNHIFSPLPQYYLRAGSALLDIIESRPSSFPISSKELFSILDDSSETTFLCGTAMSMQRYVFDGEAGKIGLEPKNLVACTSFLLEQKLVKAWLADKDAEALRCQKLLMEEEDAAQRRQARILEKKHKKKVRQKEQKARGRFVADTEIKQNNRSTVEAVSPEEASMDAHDFEAHNPDTIVSHAPSPNVTIHCPETTEVVDGGPQSRSDCVTYPNIEQQRSQGHNRQRTIVARQHGLPKSQRDLSNGLHASENSHTPKLEVIQKSSTLHEQKESRIFTSSKVWSRKPKPEIGRVMSDARLQKEPEQENLSKQNSAQEMPMKSDSSQSGNPVKLWRPVNQHGTEDSAALQSGGTEADSVYGIDDQTLSGQSSLKLCNIDGSDIGSRNNLSYLGAKVDPENFHLSSHAAKAFLAQRWKEAISSNHVKLVVYDPPGCSEVQN</sequence>
<dbReference type="Proteomes" id="UP000447434">
    <property type="component" value="Chromosome 2"/>
</dbReference>
<dbReference type="PANTHER" id="PTHR36055:SF1">
    <property type="entry name" value="C2H2-LIKE ZINC FINGER PROTEIN"/>
    <property type="match status" value="1"/>
</dbReference>
<dbReference type="EMBL" id="WOCE01000002">
    <property type="protein sequence ID" value="KAE9618289.1"/>
    <property type="molecule type" value="Genomic_DNA"/>
</dbReference>
<name>A0A6A4QXI9_LUPAL</name>
<evidence type="ECO:0000256" key="1">
    <source>
        <dbReference type="PROSITE-ProRule" id="PRU00042"/>
    </source>
</evidence>
<evidence type="ECO:0000313" key="5">
    <source>
        <dbReference type="Proteomes" id="UP000447434"/>
    </source>
</evidence>
<proteinExistence type="predicted"/>
<gene>
    <name evidence="4" type="ORF">Lalb_Chr02g0141141</name>
</gene>
<feature type="domain" description="C2H2-type" evidence="3">
    <location>
        <begin position="62"/>
        <end position="89"/>
    </location>
</feature>
<dbReference type="SMART" id="SM00355">
    <property type="entry name" value="ZnF_C2H2"/>
    <property type="match status" value="1"/>
</dbReference>
<keyword evidence="1" id="KW-0863">Zinc-finger</keyword>
<protein>
    <submittedName>
        <fullName evidence="4">Putative transcription factor C2H2 family</fullName>
    </submittedName>
</protein>
<evidence type="ECO:0000259" key="3">
    <source>
        <dbReference type="PROSITE" id="PS50157"/>
    </source>
</evidence>
<keyword evidence="5" id="KW-1185">Reference proteome</keyword>
<evidence type="ECO:0000256" key="2">
    <source>
        <dbReference type="SAM" id="MobiDB-lite"/>
    </source>
</evidence>
<keyword evidence="1" id="KW-0479">Metal-binding</keyword>
<dbReference type="GO" id="GO:0008270">
    <property type="term" value="F:zinc ion binding"/>
    <property type="evidence" value="ECO:0007669"/>
    <property type="project" value="UniProtKB-KW"/>
</dbReference>
<feature type="compositionally biased region" description="Polar residues" evidence="2">
    <location>
        <begin position="445"/>
        <end position="467"/>
    </location>
</feature>
<reference evidence="5" key="1">
    <citation type="journal article" date="2020" name="Nat. Commun.">
        <title>Genome sequence of the cluster root forming white lupin.</title>
        <authorList>
            <person name="Hufnagel B."/>
            <person name="Marques A."/>
            <person name="Soriano A."/>
            <person name="Marques L."/>
            <person name="Divol F."/>
            <person name="Doumas P."/>
            <person name="Sallet E."/>
            <person name="Mancinotti D."/>
            <person name="Carrere S."/>
            <person name="Marande W."/>
            <person name="Arribat S."/>
            <person name="Keller J."/>
            <person name="Huneau C."/>
            <person name="Blein T."/>
            <person name="Aime D."/>
            <person name="Laguerre M."/>
            <person name="Taylor J."/>
            <person name="Schubert V."/>
            <person name="Nelson M."/>
            <person name="Geu-Flores F."/>
            <person name="Crespi M."/>
            <person name="Gallardo-Guerrero K."/>
            <person name="Delaux P.-M."/>
            <person name="Salse J."/>
            <person name="Berges H."/>
            <person name="Guyot R."/>
            <person name="Gouzy J."/>
            <person name="Peret B."/>
        </authorList>
    </citation>
    <scope>NUCLEOTIDE SEQUENCE [LARGE SCALE GENOMIC DNA]</scope>
    <source>
        <strain evidence="5">cv. Amiga</strain>
    </source>
</reference>
<organism evidence="4 5">
    <name type="scientific">Lupinus albus</name>
    <name type="common">White lupine</name>
    <name type="synonym">Lupinus termis</name>
    <dbReference type="NCBI Taxonomy" id="3870"/>
    <lineage>
        <taxon>Eukaryota</taxon>
        <taxon>Viridiplantae</taxon>
        <taxon>Streptophyta</taxon>
        <taxon>Embryophyta</taxon>
        <taxon>Tracheophyta</taxon>
        <taxon>Spermatophyta</taxon>
        <taxon>Magnoliopsida</taxon>
        <taxon>eudicotyledons</taxon>
        <taxon>Gunneridae</taxon>
        <taxon>Pentapetalae</taxon>
        <taxon>rosids</taxon>
        <taxon>fabids</taxon>
        <taxon>Fabales</taxon>
        <taxon>Fabaceae</taxon>
        <taxon>Papilionoideae</taxon>
        <taxon>50 kb inversion clade</taxon>
        <taxon>genistoids sensu lato</taxon>
        <taxon>core genistoids</taxon>
        <taxon>Genisteae</taxon>
        <taxon>Lupinus</taxon>
    </lineage>
</organism>
<keyword evidence="1" id="KW-0862">Zinc</keyword>
<dbReference type="PANTHER" id="PTHR36055">
    <property type="entry name" value="C2H2-LIKE ZINC FINGER PROTEIN"/>
    <property type="match status" value="1"/>
</dbReference>
<evidence type="ECO:0000313" key="4">
    <source>
        <dbReference type="EMBL" id="KAE9618289.1"/>
    </source>
</evidence>
<dbReference type="PROSITE" id="PS50157">
    <property type="entry name" value="ZINC_FINGER_C2H2_2"/>
    <property type="match status" value="1"/>
</dbReference>
<dbReference type="PROSITE" id="PS00028">
    <property type="entry name" value="ZINC_FINGER_C2H2_1"/>
    <property type="match status" value="1"/>
</dbReference>